<organism evidence="1 2">
    <name type="scientific">Caerostris extrusa</name>
    <name type="common">Bark spider</name>
    <name type="synonym">Caerostris bankana</name>
    <dbReference type="NCBI Taxonomy" id="172846"/>
    <lineage>
        <taxon>Eukaryota</taxon>
        <taxon>Metazoa</taxon>
        <taxon>Ecdysozoa</taxon>
        <taxon>Arthropoda</taxon>
        <taxon>Chelicerata</taxon>
        <taxon>Arachnida</taxon>
        <taxon>Araneae</taxon>
        <taxon>Araneomorphae</taxon>
        <taxon>Entelegynae</taxon>
        <taxon>Araneoidea</taxon>
        <taxon>Araneidae</taxon>
        <taxon>Caerostris</taxon>
    </lineage>
</organism>
<comment type="caution">
    <text evidence="1">The sequence shown here is derived from an EMBL/GenBank/DDBJ whole genome shotgun (WGS) entry which is preliminary data.</text>
</comment>
<dbReference type="AlphaFoldDB" id="A0AAV4QA56"/>
<gene>
    <name evidence="1" type="ORF">CEXT_168261</name>
</gene>
<sequence>MNRNGETSVKQTRTSSENRPEYSLLITTTLIRLVICHAGASLATNDSTDCSPFLLARNTPFGRGYRLNFVERACNRNWYRATPDGRFRTTVNLFHPIKQFLRGHLSCRGQPSNKWLIPPPTAPPFLLARNTPLGRGYRLNLVERPVIVTGIELPRMVGSGQPSICSTD</sequence>
<protein>
    <submittedName>
        <fullName evidence="1">Uncharacterized protein</fullName>
    </submittedName>
</protein>
<accession>A0AAV4QA56</accession>
<evidence type="ECO:0000313" key="2">
    <source>
        <dbReference type="Proteomes" id="UP001054945"/>
    </source>
</evidence>
<reference evidence="1 2" key="1">
    <citation type="submission" date="2021-06" db="EMBL/GenBank/DDBJ databases">
        <title>Caerostris extrusa draft genome.</title>
        <authorList>
            <person name="Kono N."/>
            <person name="Arakawa K."/>
        </authorList>
    </citation>
    <scope>NUCLEOTIDE SEQUENCE [LARGE SCALE GENOMIC DNA]</scope>
</reference>
<name>A0AAV4QA56_CAEEX</name>
<proteinExistence type="predicted"/>
<dbReference type="EMBL" id="BPLR01005800">
    <property type="protein sequence ID" value="GIY05087.1"/>
    <property type="molecule type" value="Genomic_DNA"/>
</dbReference>
<evidence type="ECO:0000313" key="1">
    <source>
        <dbReference type="EMBL" id="GIY05087.1"/>
    </source>
</evidence>
<keyword evidence="2" id="KW-1185">Reference proteome</keyword>
<dbReference type="Proteomes" id="UP001054945">
    <property type="component" value="Unassembled WGS sequence"/>
</dbReference>